<dbReference type="InterPro" id="IPR006680">
    <property type="entry name" value="Amidohydro-rel"/>
</dbReference>
<feature type="binding site" evidence="7">
    <location>
        <position position="298"/>
    </location>
    <ligand>
        <name>N-formimidoyl-L-glutamate</name>
        <dbReference type="ChEBI" id="CHEBI:58928"/>
    </ligand>
</feature>
<feature type="binding site" evidence="7">
    <location>
        <position position="220"/>
    </location>
    <ligand>
        <name>Fe(3+)</name>
        <dbReference type="ChEBI" id="CHEBI:29034"/>
    </ligand>
</feature>
<feature type="binding site" evidence="7">
    <location>
        <position position="299"/>
    </location>
    <ligand>
        <name>4-imidazolone-5-propanoate</name>
        <dbReference type="ChEBI" id="CHEBI:77893"/>
    </ligand>
</feature>
<keyword evidence="3 7" id="KW-0378">Hydrolase</keyword>
<dbReference type="UniPathway" id="UPA00379">
    <property type="reaction ID" value="UER00551"/>
</dbReference>
<dbReference type="Proteomes" id="UP000479526">
    <property type="component" value="Unassembled WGS sequence"/>
</dbReference>
<dbReference type="InterPro" id="IPR011059">
    <property type="entry name" value="Metal-dep_hydrolase_composite"/>
</dbReference>
<accession>A0A7C9P117</accession>
<comment type="caution">
    <text evidence="9">The sequence shown here is derived from an EMBL/GenBank/DDBJ whole genome shotgun (WGS) entry which is preliminary data.</text>
</comment>
<comment type="similarity">
    <text evidence="7">Belongs to the metallo-dependent hydrolases superfamily. HutI family.</text>
</comment>
<evidence type="ECO:0000256" key="6">
    <source>
        <dbReference type="ARBA" id="ARBA00023004"/>
    </source>
</evidence>
<keyword evidence="5 7" id="KW-0862">Zinc</keyword>
<keyword evidence="7" id="KW-0963">Cytoplasm</keyword>
<feature type="binding site" evidence="7">
    <location>
        <position position="159"/>
    </location>
    <ligand>
        <name>4-imidazolone-5-propanoate</name>
        <dbReference type="ChEBI" id="CHEBI:77893"/>
    </ligand>
</feature>
<feature type="binding site" evidence="7">
    <location>
        <position position="67"/>
    </location>
    <ligand>
        <name>Zn(2+)</name>
        <dbReference type="ChEBI" id="CHEBI:29105"/>
    </ligand>
</feature>
<feature type="binding site" evidence="7">
    <location>
        <position position="65"/>
    </location>
    <ligand>
        <name>Fe(3+)</name>
        <dbReference type="ChEBI" id="CHEBI:29034"/>
    </ligand>
</feature>
<dbReference type="GO" id="GO:0050480">
    <property type="term" value="F:imidazolonepropionase activity"/>
    <property type="evidence" value="ECO:0007669"/>
    <property type="project" value="UniProtKB-UniRule"/>
</dbReference>
<evidence type="ECO:0000313" key="9">
    <source>
        <dbReference type="EMBL" id="NAS24057.1"/>
    </source>
</evidence>
<evidence type="ECO:0000259" key="8">
    <source>
        <dbReference type="Pfam" id="PF01979"/>
    </source>
</evidence>
<comment type="pathway">
    <text evidence="7">Amino-acid degradation; L-histidine degradation into L-glutamate; N-formimidoyl-L-glutamate from L-histidine: step 3/3.</text>
</comment>
<dbReference type="GO" id="GO:0019557">
    <property type="term" value="P:L-histidine catabolic process to glutamate and formate"/>
    <property type="evidence" value="ECO:0007669"/>
    <property type="project" value="UniProtKB-UniPathway"/>
</dbReference>
<dbReference type="NCBIfam" id="TIGR01224">
    <property type="entry name" value="hutI"/>
    <property type="match status" value="1"/>
</dbReference>
<dbReference type="EC" id="3.5.2.7" evidence="1 7"/>
<feature type="binding site" evidence="7">
    <location>
        <position position="294"/>
    </location>
    <ligand>
        <name>Zn(2+)</name>
        <dbReference type="ChEBI" id="CHEBI:29105"/>
    </ligand>
</feature>
<organism evidence="9 10">
    <name type="scientific">Herbidospora solisilvae</name>
    <dbReference type="NCBI Taxonomy" id="2696284"/>
    <lineage>
        <taxon>Bacteria</taxon>
        <taxon>Bacillati</taxon>
        <taxon>Actinomycetota</taxon>
        <taxon>Actinomycetes</taxon>
        <taxon>Streptosporangiales</taxon>
        <taxon>Streptosporangiaceae</taxon>
        <taxon>Herbidospora</taxon>
    </lineage>
</organism>
<feature type="domain" description="Amidohydrolase-related" evidence="8">
    <location>
        <begin position="57"/>
        <end position="357"/>
    </location>
</feature>
<dbReference type="HAMAP" id="MF_00372">
    <property type="entry name" value="HutI"/>
    <property type="match status" value="1"/>
</dbReference>
<dbReference type="Gene3D" id="3.20.20.140">
    <property type="entry name" value="Metal-dependent hydrolases"/>
    <property type="match status" value="1"/>
</dbReference>
<protein>
    <recommendedName>
        <fullName evidence="1 7">Imidazolonepropionase</fullName>
        <ecNumber evidence="1 7">3.5.2.7</ecNumber>
    </recommendedName>
    <alternativeName>
        <fullName evidence="7">Imidazolone-5-propionate hydrolase</fullName>
    </alternativeName>
</protein>
<keyword evidence="6 7" id="KW-0408">Iron</keyword>
<dbReference type="AlphaFoldDB" id="A0A7C9P117"/>
<comment type="subcellular location">
    <subcellularLocation>
        <location evidence="7">Cytoplasm</location>
    </subcellularLocation>
</comment>
<dbReference type="GO" id="GO:0005737">
    <property type="term" value="C:cytoplasm"/>
    <property type="evidence" value="ECO:0007669"/>
    <property type="project" value="UniProtKB-SubCell"/>
</dbReference>
<keyword evidence="4 7" id="KW-0369">Histidine metabolism</keyword>
<dbReference type="PANTHER" id="PTHR42752:SF1">
    <property type="entry name" value="IMIDAZOLONEPROPIONASE-RELATED"/>
    <property type="match status" value="1"/>
</dbReference>
<keyword evidence="2 7" id="KW-0479">Metal-binding</keyword>
<comment type="cofactor">
    <cofactor evidence="7">
        <name>Zn(2+)</name>
        <dbReference type="ChEBI" id="CHEBI:29105"/>
    </cofactor>
    <cofactor evidence="7">
        <name>Fe(3+)</name>
        <dbReference type="ChEBI" id="CHEBI:29034"/>
    </cofactor>
    <text evidence="7">Binds 1 zinc or iron ion per subunit.</text>
</comment>
<feature type="binding site" evidence="7">
    <location>
        <position position="74"/>
    </location>
    <ligand>
        <name>4-imidazolone-5-propanoate</name>
        <dbReference type="ChEBI" id="CHEBI:77893"/>
    </ligand>
</feature>
<feature type="binding site" evidence="7">
    <location>
        <position position="67"/>
    </location>
    <ligand>
        <name>Fe(3+)</name>
        <dbReference type="ChEBI" id="CHEBI:29034"/>
    </ligand>
</feature>
<proteinExistence type="inferred from homology"/>
<dbReference type="GO" id="GO:0019556">
    <property type="term" value="P:L-histidine catabolic process to glutamate and formamide"/>
    <property type="evidence" value="ECO:0007669"/>
    <property type="project" value="UniProtKB-UniRule"/>
</dbReference>
<dbReference type="InterPro" id="IPR032466">
    <property type="entry name" value="Metal_Hydrolase"/>
</dbReference>
<feature type="binding site" evidence="7">
    <location>
        <position position="132"/>
    </location>
    <ligand>
        <name>N-formimidoyl-L-glutamate</name>
        <dbReference type="ChEBI" id="CHEBI:58928"/>
    </ligand>
</feature>
<evidence type="ECO:0000256" key="2">
    <source>
        <dbReference type="ARBA" id="ARBA00022723"/>
    </source>
</evidence>
<evidence type="ECO:0000256" key="1">
    <source>
        <dbReference type="ARBA" id="ARBA00012864"/>
    </source>
</evidence>
<evidence type="ECO:0000256" key="3">
    <source>
        <dbReference type="ARBA" id="ARBA00022801"/>
    </source>
</evidence>
<evidence type="ECO:0000256" key="5">
    <source>
        <dbReference type="ARBA" id="ARBA00022833"/>
    </source>
</evidence>
<dbReference type="SUPFAM" id="SSF51338">
    <property type="entry name" value="Composite domain of metallo-dependent hydrolases"/>
    <property type="match status" value="2"/>
</dbReference>
<dbReference type="GO" id="GO:0008270">
    <property type="term" value="F:zinc ion binding"/>
    <property type="evidence" value="ECO:0007669"/>
    <property type="project" value="UniProtKB-UniRule"/>
</dbReference>
<feature type="binding site" evidence="7">
    <location>
        <position position="132"/>
    </location>
    <ligand>
        <name>4-imidazolone-5-propanoate</name>
        <dbReference type="ChEBI" id="CHEBI:77893"/>
    </ligand>
</feature>
<comment type="catalytic activity">
    <reaction evidence="7">
        <text>4-imidazolone-5-propanoate + H2O = N-formimidoyl-L-glutamate</text>
        <dbReference type="Rhea" id="RHEA:23660"/>
        <dbReference type="ChEBI" id="CHEBI:15377"/>
        <dbReference type="ChEBI" id="CHEBI:58928"/>
        <dbReference type="ChEBI" id="CHEBI:77893"/>
        <dbReference type="EC" id="3.5.2.7"/>
    </reaction>
</comment>
<reference evidence="9 10" key="1">
    <citation type="submission" date="2020-01" db="EMBL/GenBank/DDBJ databases">
        <title>Herbidospora sp. NEAU-GS84 nov., a novel actinomycete isolated from soil.</title>
        <authorList>
            <person name="Han L."/>
        </authorList>
    </citation>
    <scope>NUCLEOTIDE SEQUENCE [LARGE SCALE GENOMIC DNA]</scope>
    <source>
        <strain evidence="9 10">NEAU-GS84</strain>
    </source>
</reference>
<evidence type="ECO:0000256" key="4">
    <source>
        <dbReference type="ARBA" id="ARBA00022808"/>
    </source>
</evidence>
<dbReference type="EMBL" id="WXEW01000006">
    <property type="protein sequence ID" value="NAS24057.1"/>
    <property type="molecule type" value="Genomic_DNA"/>
</dbReference>
<dbReference type="PANTHER" id="PTHR42752">
    <property type="entry name" value="IMIDAZOLONEPROPIONASE"/>
    <property type="match status" value="1"/>
</dbReference>
<dbReference type="InterPro" id="IPR005920">
    <property type="entry name" value="HutI"/>
</dbReference>
<feature type="binding site" evidence="7">
    <location>
        <position position="296"/>
    </location>
    <ligand>
        <name>N-formimidoyl-L-glutamate</name>
        <dbReference type="ChEBI" id="CHEBI:58928"/>
    </ligand>
</feature>
<feature type="binding site" evidence="7">
    <location>
        <position position="65"/>
    </location>
    <ligand>
        <name>Zn(2+)</name>
        <dbReference type="ChEBI" id="CHEBI:29105"/>
    </ligand>
</feature>
<dbReference type="GO" id="GO:0005506">
    <property type="term" value="F:iron ion binding"/>
    <property type="evidence" value="ECO:0007669"/>
    <property type="project" value="UniProtKB-UniRule"/>
</dbReference>
<feature type="binding site" evidence="7">
    <location>
        <position position="223"/>
    </location>
    <ligand>
        <name>4-imidazolone-5-propanoate</name>
        <dbReference type="ChEBI" id="CHEBI:77893"/>
    </ligand>
</feature>
<dbReference type="RefSeq" id="WP_161481285.1">
    <property type="nucleotide sequence ID" value="NZ_WXEW01000006.1"/>
</dbReference>
<dbReference type="Gene3D" id="2.30.40.10">
    <property type="entry name" value="Urease, subunit C, domain 1"/>
    <property type="match status" value="1"/>
</dbReference>
<gene>
    <name evidence="7" type="primary">hutI</name>
    <name evidence="9" type="ORF">GT755_20485</name>
</gene>
<evidence type="ECO:0000256" key="7">
    <source>
        <dbReference type="HAMAP-Rule" id="MF_00372"/>
    </source>
</evidence>
<comment type="function">
    <text evidence="7">Catalyzes the hydrolytic cleavage of the carbon-nitrogen bond in imidazolone-5-propanoate to yield N-formimidoyl-L-glutamate. It is the third step in the universal histidine degradation pathway.</text>
</comment>
<dbReference type="Pfam" id="PF01979">
    <property type="entry name" value="Amidohydro_1"/>
    <property type="match status" value="1"/>
</dbReference>
<dbReference type="SUPFAM" id="SSF51556">
    <property type="entry name" value="Metallo-dependent hydrolases"/>
    <property type="match status" value="1"/>
</dbReference>
<feature type="binding site" evidence="7">
    <location>
        <position position="294"/>
    </location>
    <ligand>
        <name>Fe(3+)</name>
        <dbReference type="ChEBI" id="CHEBI:29034"/>
    </ligand>
</feature>
<sequence length="382" mass="39947">MSATLFYDIGLLFTADQDREEIDKAAVVVDGAEIAWVGEAARAPAADHRVDVRGRAVLPGFVDSHAHLVFAGDRTAEFAARMAGERYTAGGIRTTVAATRAATTPELAARTAGLVHEMTVQGTTTVEIKSGYGLTTGDERRSLEVARAFTEESTFLGAHVVPPGTDADEYTRLVAGPMLAECAPHAKWIDVFCERGAFDEAQSREILTAGKAAGLGVRVHANQLGEGPGVRLACELGAASADHCTHLTPEDVGMLADAGVVATLLPGAEFSTRSPYPEARRLLDAGVTVALATDCNPGSSFTSSMPFCVALAVREMGMTPAEAVRAATAGGAAALRRADVGVIRPGARADLVILEAASYVHLAYRPGVPLVTQVWQAGRRVV</sequence>
<evidence type="ECO:0000313" key="10">
    <source>
        <dbReference type="Proteomes" id="UP000479526"/>
    </source>
</evidence>
<keyword evidence="10" id="KW-1185">Reference proteome</keyword>
<feature type="binding site" evidence="7">
    <location>
        <position position="220"/>
    </location>
    <ligand>
        <name>Zn(2+)</name>
        <dbReference type="ChEBI" id="CHEBI:29105"/>
    </ligand>
</feature>
<name>A0A7C9P117_9ACTN</name>